<gene>
    <name evidence="1" type="ORF">AKJ48_03670</name>
</gene>
<reference evidence="1 2" key="1">
    <citation type="journal article" date="2016" name="Sci. Rep.">
        <title>Metabolic traits of an uncultured archaeal lineage -MSBL1- from brine pools of the Red Sea.</title>
        <authorList>
            <person name="Mwirichia R."/>
            <person name="Alam I."/>
            <person name="Rashid M."/>
            <person name="Vinu M."/>
            <person name="Ba-Alawi W."/>
            <person name="Anthony Kamau A."/>
            <person name="Kamanda Ngugi D."/>
            <person name="Goker M."/>
            <person name="Klenk H.P."/>
            <person name="Bajic V."/>
            <person name="Stingl U."/>
        </authorList>
    </citation>
    <scope>NUCLEOTIDE SEQUENCE [LARGE SCALE GENOMIC DNA]</scope>
    <source>
        <strain evidence="1">SCGC-AAA261O19</strain>
    </source>
</reference>
<sequence>MLELVVTPCVLTLPQALGLVESQNLYNAIILNRNMIVFDASTLILLAKIQLLRTIASETKISIPPIIKEEVTRKETTDAKLIEQLIEEGRIKVIDIRAMEEVKKLKEDFSIEEEAHAILLARERESTLATDDGQAIKVCKIFGLKFTTAIDFLIRAHERGHLSKTIALEKLRKLEEYGYYRSLIIEFARNKIGGGANEDN</sequence>
<dbReference type="InterPro" id="IPR021799">
    <property type="entry name" value="PIN-like_prokaryotic"/>
</dbReference>
<protein>
    <recommendedName>
        <fullName evidence="3">PIN domain-containing protein</fullName>
    </recommendedName>
</protein>
<dbReference type="AlphaFoldDB" id="A0A133VB99"/>
<dbReference type="PANTHER" id="PTHR39550:SF1">
    <property type="entry name" value="SLL0658 PROTEIN"/>
    <property type="match status" value="1"/>
</dbReference>
<accession>A0A133VB99</accession>
<keyword evidence="2" id="KW-1185">Reference proteome</keyword>
<proteinExistence type="predicted"/>
<organism evidence="1 2">
    <name type="scientific">candidate division MSBL1 archaeon SCGC-AAA261O19</name>
    <dbReference type="NCBI Taxonomy" id="1698277"/>
    <lineage>
        <taxon>Archaea</taxon>
        <taxon>Methanobacteriati</taxon>
        <taxon>Methanobacteriota</taxon>
        <taxon>candidate division MSBL1</taxon>
    </lineage>
</organism>
<comment type="caution">
    <text evidence="1">The sequence shown here is derived from an EMBL/GenBank/DDBJ whole genome shotgun (WGS) entry which is preliminary data.</text>
</comment>
<dbReference type="EMBL" id="LHYB01000060">
    <property type="protein sequence ID" value="KXB03731.1"/>
    <property type="molecule type" value="Genomic_DNA"/>
</dbReference>
<dbReference type="Pfam" id="PF11848">
    <property type="entry name" value="DUF3368"/>
    <property type="match status" value="1"/>
</dbReference>
<evidence type="ECO:0000313" key="2">
    <source>
        <dbReference type="Proteomes" id="UP000070076"/>
    </source>
</evidence>
<evidence type="ECO:0008006" key="3">
    <source>
        <dbReference type="Google" id="ProtNLM"/>
    </source>
</evidence>
<dbReference type="PANTHER" id="PTHR39550">
    <property type="entry name" value="SLL0658 PROTEIN"/>
    <property type="match status" value="1"/>
</dbReference>
<name>A0A133VB99_9EURY</name>
<evidence type="ECO:0000313" key="1">
    <source>
        <dbReference type="EMBL" id="KXB03731.1"/>
    </source>
</evidence>
<dbReference type="Proteomes" id="UP000070076">
    <property type="component" value="Unassembled WGS sequence"/>
</dbReference>